<comment type="caution">
    <text evidence="1">The sequence shown here is derived from an EMBL/GenBank/DDBJ whole genome shotgun (WGS) entry which is preliminary data.</text>
</comment>
<sequence length="360" mass="38241">MQHDPSTGSSSHTGSTSASGGGGGGGGEVQWEVVVNQVAVAGPSRPQADPLPSKRGEIGYREPEQPPEASNAHVESQVALPARHPADRAPTPTPNVEVQPNDTSTTASNGDAASMRTNHSVSKSILAKLKPRKGSTVRGILLSSVLIFVGQIFVFIATIAGWALLTNHISRTDSGSSTTQIFLHVAFAIASLAQLVFVERSIYHMRAQRWAHVHGPGLPMHNSNGERRNSTVGIGFAPWNRPPLPTYAAALAQSGVGTGDVEDNVIAVPPPPEYGNTRGSTLLLSGMLTDTMRDQRAQARAQAIARANASETGSVRGSWMSERPISYASRDEEWEERRDASRAAVLEETLARLDSSRPIA</sequence>
<name>A0ACB8TYD3_9APHY</name>
<gene>
    <name evidence="1" type="ORF">BDY19DRAFT_986325</name>
</gene>
<evidence type="ECO:0000313" key="2">
    <source>
        <dbReference type="Proteomes" id="UP001055072"/>
    </source>
</evidence>
<proteinExistence type="predicted"/>
<evidence type="ECO:0000313" key="1">
    <source>
        <dbReference type="EMBL" id="KAI0086989.1"/>
    </source>
</evidence>
<accession>A0ACB8TYD3</accession>
<organism evidence="1 2">
    <name type="scientific">Irpex rosettiformis</name>
    <dbReference type="NCBI Taxonomy" id="378272"/>
    <lineage>
        <taxon>Eukaryota</taxon>
        <taxon>Fungi</taxon>
        <taxon>Dikarya</taxon>
        <taxon>Basidiomycota</taxon>
        <taxon>Agaricomycotina</taxon>
        <taxon>Agaricomycetes</taxon>
        <taxon>Polyporales</taxon>
        <taxon>Irpicaceae</taxon>
        <taxon>Irpex</taxon>
    </lineage>
</organism>
<dbReference type="EMBL" id="MU274920">
    <property type="protein sequence ID" value="KAI0086989.1"/>
    <property type="molecule type" value="Genomic_DNA"/>
</dbReference>
<keyword evidence="2" id="KW-1185">Reference proteome</keyword>
<protein>
    <submittedName>
        <fullName evidence="1">Uncharacterized protein</fullName>
    </submittedName>
</protein>
<reference evidence="1" key="1">
    <citation type="journal article" date="2021" name="Environ. Microbiol.">
        <title>Gene family expansions and transcriptome signatures uncover fungal adaptations to wood decay.</title>
        <authorList>
            <person name="Hage H."/>
            <person name="Miyauchi S."/>
            <person name="Viragh M."/>
            <person name="Drula E."/>
            <person name="Min B."/>
            <person name="Chaduli D."/>
            <person name="Navarro D."/>
            <person name="Favel A."/>
            <person name="Norest M."/>
            <person name="Lesage-Meessen L."/>
            <person name="Balint B."/>
            <person name="Merenyi Z."/>
            <person name="de Eugenio L."/>
            <person name="Morin E."/>
            <person name="Martinez A.T."/>
            <person name="Baldrian P."/>
            <person name="Stursova M."/>
            <person name="Martinez M.J."/>
            <person name="Novotny C."/>
            <person name="Magnuson J.K."/>
            <person name="Spatafora J.W."/>
            <person name="Maurice S."/>
            <person name="Pangilinan J."/>
            <person name="Andreopoulos W."/>
            <person name="LaButti K."/>
            <person name="Hundley H."/>
            <person name="Na H."/>
            <person name="Kuo A."/>
            <person name="Barry K."/>
            <person name="Lipzen A."/>
            <person name="Henrissat B."/>
            <person name="Riley R."/>
            <person name="Ahrendt S."/>
            <person name="Nagy L.G."/>
            <person name="Grigoriev I.V."/>
            <person name="Martin F."/>
            <person name="Rosso M.N."/>
        </authorList>
    </citation>
    <scope>NUCLEOTIDE SEQUENCE</scope>
    <source>
        <strain evidence="1">CBS 384.51</strain>
    </source>
</reference>
<dbReference type="Proteomes" id="UP001055072">
    <property type="component" value="Unassembled WGS sequence"/>
</dbReference>